<gene>
    <name evidence="3" type="ORF">FRN20_11790</name>
</gene>
<evidence type="ECO:0000256" key="2">
    <source>
        <dbReference type="SAM" id="Coils"/>
    </source>
</evidence>
<accession>A0A5Y6M8X0</accession>
<feature type="coiled-coil region" evidence="2">
    <location>
        <begin position="101"/>
        <end position="128"/>
    </location>
</feature>
<protein>
    <submittedName>
        <fullName evidence="3">DUF2170 family protein</fullName>
    </submittedName>
</protein>
<dbReference type="InterPro" id="IPR007157">
    <property type="entry name" value="PspA_VIPP1"/>
</dbReference>
<evidence type="ECO:0000256" key="1">
    <source>
        <dbReference type="ARBA" id="ARBA00043985"/>
    </source>
</evidence>
<dbReference type="AlphaFoldDB" id="A0A5Y6M8X0"/>
<dbReference type="EMBL" id="AAJCYV010000012">
    <property type="protein sequence ID" value="ECK7331481.1"/>
    <property type="molecule type" value="Genomic_DNA"/>
</dbReference>
<name>A0A5Y6M8X0_SALHO</name>
<evidence type="ECO:0000313" key="3">
    <source>
        <dbReference type="EMBL" id="ECK7331481.1"/>
    </source>
</evidence>
<keyword evidence="2" id="KW-0175">Coiled coil</keyword>
<proteinExistence type="inferred from homology"/>
<sequence length="243" mass="26722">MNDYGDLPLTVLFTSQQIVIETYIFPVNTIRDTAEFNLFLLRNQKFLPLSSVGIIRVKQTEEAIDEAQGVRMLEQHIRDAKASLETRALAAMSKNVDATLLNEVAEEIARLENTILAEEQVLTNQEASRDAVEKAVTAEGQRIAQFEQQLEVVKATEAMLRTQQAVTTSTVGAASNVSTAAESLKRLQTRQAERQARLDAAAQLEKVADGHDLDEKLAQSGIGATNKSCAQDALARLQRQQGE</sequence>
<dbReference type="Pfam" id="PF04012">
    <property type="entry name" value="PspA_IM30"/>
    <property type="match status" value="1"/>
</dbReference>
<dbReference type="Pfam" id="PF09938">
    <property type="entry name" value="DUF2170"/>
    <property type="match status" value="1"/>
</dbReference>
<comment type="similarity">
    <text evidence="1">Belongs to the PspA/Vipp/IM30 family.</text>
</comment>
<reference evidence="3" key="1">
    <citation type="submission" date="2019-08" db="EMBL/GenBank/DDBJ databases">
        <authorList>
            <person name="Ashton P.M."/>
            <person name="Dallman T."/>
            <person name="Nair S."/>
            <person name="De Pinna E."/>
            <person name="Peters T."/>
            <person name="Grant K."/>
        </authorList>
    </citation>
    <scope>NUCLEOTIDE SEQUENCE</scope>
    <source>
        <strain evidence="3">779338</strain>
    </source>
</reference>
<comment type="caution">
    <text evidence="3">The sequence shown here is derived from an EMBL/GenBank/DDBJ whole genome shotgun (WGS) entry which is preliminary data.</text>
</comment>
<organism evidence="3">
    <name type="scientific">Salmonella houtenae</name>
    <dbReference type="NCBI Taxonomy" id="59205"/>
    <lineage>
        <taxon>Bacteria</taxon>
        <taxon>Pseudomonadati</taxon>
        <taxon>Pseudomonadota</taxon>
        <taxon>Gammaproteobacteria</taxon>
        <taxon>Enterobacterales</taxon>
        <taxon>Enterobacteriaceae</taxon>
        <taxon>Salmonella</taxon>
    </lineage>
</organism>
<dbReference type="InterPro" id="IPR019231">
    <property type="entry name" value="DUF2170"/>
</dbReference>